<dbReference type="PANTHER" id="PTHR43790">
    <property type="entry name" value="CARBOHYDRATE TRANSPORT ATP-BINDING PROTEIN MG119-RELATED"/>
    <property type="match status" value="1"/>
</dbReference>
<dbReference type="SMART" id="SM00382">
    <property type="entry name" value="AAA"/>
    <property type="match status" value="2"/>
</dbReference>
<accession>A0ABP8D8X3</accession>
<comment type="caution">
    <text evidence="6">The sequence shown here is derived from an EMBL/GenBank/DDBJ whole genome shotgun (WGS) entry which is preliminary data.</text>
</comment>
<sequence length="485" mass="51844">MSLRLRGVRKEFAGVEVLHGVDFDAEPGQVLAIVGANGAGKSTLIRILAGALPMSGGEISIGGERAELRSPHDAHDLGIRTVYQELSLVPELSVTENLLMGNFPRRYGLIDWPAAHRRAQQLLDAAGFGMIDPRARAGRLPVARQQMVEIAKALVSDPRILVLDEPSAVLAGADLEALFALVRRLRDRGVLVLYVSHRLAEVLGLADRIVVLKDGTVVATPEPEHTTEADLVRLMAGRQIERIYPARRPAPGEARLSVAGLSRTGEFDDVSFEVRAGEIVGLFGLVGSGRSELAACLFGASPPAHGAGAQPDPAAAIRAGIAFVTEDRAGSGLVLGLTVRDNIGLATWRTARRGPLLDRARQRREADGMIERLDIRPPHCAGMPAVRLSGGNQQKVVLAKWLLTGPRVLILDEPTRGVDTATRVEIYRLVDDLARGGLAVLLISSDLTEVLGATDRVLVMNAGRLVGELPSEGTTEDQVLERAIA</sequence>
<feature type="domain" description="ABC transporter" evidence="5">
    <location>
        <begin position="238"/>
        <end position="485"/>
    </location>
</feature>
<dbReference type="Pfam" id="PF00005">
    <property type="entry name" value="ABC_tran"/>
    <property type="match status" value="2"/>
</dbReference>
<evidence type="ECO:0000313" key="7">
    <source>
        <dbReference type="Proteomes" id="UP001500620"/>
    </source>
</evidence>
<keyword evidence="2" id="KW-0677">Repeat</keyword>
<evidence type="ECO:0000256" key="4">
    <source>
        <dbReference type="ARBA" id="ARBA00022840"/>
    </source>
</evidence>
<dbReference type="InterPro" id="IPR003593">
    <property type="entry name" value="AAA+_ATPase"/>
</dbReference>
<keyword evidence="4 6" id="KW-0067">ATP-binding</keyword>
<evidence type="ECO:0000256" key="1">
    <source>
        <dbReference type="ARBA" id="ARBA00022448"/>
    </source>
</evidence>
<dbReference type="EMBL" id="BAABAT010000009">
    <property type="protein sequence ID" value="GAA4250144.1"/>
    <property type="molecule type" value="Genomic_DNA"/>
</dbReference>
<dbReference type="PANTHER" id="PTHR43790:SF9">
    <property type="entry name" value="GALACTOFURANOSE TRANSPORTER ATP-BINDING PROTEIN YTFR"/>
    <property type="match status" value="1"/>
</dbReference>
<dbReference type="InterPro" id="IPR050107">
    <property type="entry name" value="ABC_carbohydrate_import_ATPase"/>
</dbReference>
<evidence type="ECO:0000256" key="2">
    <source>
        <dbReference type="ARBA" id="ARBA00022737"/>
    </source>
</evidence>
<dbReference type="Proteomes" id="UP001500620">
    <property type="component" value="Unassembled WGS sequence"/>
</dbReference>
<dbReference type="CDD" id="cd03216">
    <property type="entry name" value="ABC_Carb_Monos_I"/>
    <property type="match status" value="1"/>
</dbReference>
<organism evidence="6 7">
    <name type="scientific">Dactylosporangium darangshiense</name>
    <dbReference type="NCBI Taxonomy" id="579108"/>
    <lineage>
        <taxon>Bacteria</taxon>
        <taxon>Bacillati</taxon>
        <taxon>Actinomycetota</taxon>
        <taxon>Actinomycetes</taxon>
        <taxon>Micromonosporales</taxon>
        <taxon>Micromonosporaceae</taxon>
        <taxon>Dactylosporangium</taxon>
    </lineage>
</organism>
<dbReference type="CDD" id="cd03215">
    <property type="entry name" value="ABC_Carb_Monos_II"/>
    <property type="match status" value="1"/>
</dbReference>
<dbReference type="RefSeq" id="WP_345128258.1">
    <property type="nucleotide sequence ID" value="NZ_BAABAT010000009.1"/>
</dbReference>
<dbReference type="SUPFAM" id="SSF52540">
    <property type="entry name" value="P-loop containing nucleoside triphosphate hydrolases"/>
    <property type="match status" value="2"/>
</dbReference>
<dbReference type="PROSITE" id="PS00211">
    <property type="entry name" value="ABC_TRANSPORTER_1"/>
    <property type="match status" value="1"/>
</dbReference>
<keyword evidence="7" id="KW-1185">Reference proteome</keyword>
<dbReference type="InterPro" id="IPR003439">
    <property type="entry name" value="ABC_transporter-like_ATP-bd"/>
</dbReference>
<reference evidence="7" key="1">
    <citation type="journal article" date="2019" name="Int. J. Syst. Evol. Microbiol.">
        <title>The Global Catalogue of Microorganisms (GCM) 10K type strain sequencing project: providing services to taxonomists for standard genome sequencing and annotation.</title>
        <authorList>
            <consortium name="The Broad Institute Genomics Platform"/>
            <consortium name="The Broad Institute Genome Sequencing Center for Infectious Disease"/>
            <person name="Wu L."/>
            <person name="Ma J."/>
        </authorList>
    </citation>
    <scope>NUCLEOTIDE SEQUENCE [LARGE SCALE GENOMIC DNA]</scope>
    <source>
        <strain evidence="7">JCM 17441</strain>
    </source>
</reference>
<evidence type="ECO:0000313" key="6">
    <source>
        <dbReference type="EMBL" id="GAA4250144.1"/>
    </source>
</evidence>
<feature type="domain" description="ABC transporter" evidence="5">
    <location>
        <begin position="3"/>
        <end position="239"/>
    </location>
</feature>
<dbReference type="InterPro" id="IPR027417">
    <property type="entry name" value="P-loop_NTPase"/>
</dbReference>
<dbReference type="GO" id="GO:0005524">
    <property type="term" value="F:ATP binding"/>
    <property type="evidence" value="ECO:0007669"/>
    <property type="project" value="UniProtKB-KW"/>
</dbReference>
<name>A0ABP8D8X3_9ACTN</name>
<dbReference type="InterPro" id="IPR017871">
    <property type="entry name" value="ABC_transporter-like_CS"/>
</dbReference>
<evidence type="ECO:0000259" key="5">
    <source>
        <dbReference type="PROSITE" id="PS50893"/>
    </source>
</evidence>
<protein>
    <submittedName>
        <fullName evidence="6">Sugar ABC transporter ATP-binding protein</fullName>
    </submittedName>
</protein>
<evidence type="ECO:0000256" key="3">
    <source>
        <dbReference type="ARBA" id="ARBA00022741"/>
    </source>
</evidence>
<dbReference type="PROSITE" id="PS50893">
    <property type="entry name" value="ABC_TRANSPORTER_2"/>
    <property type="match status" value="2"/>
</dbReference>
<keyword evidence="3" id="KW-0547">Nucleotide-binding</keyword>
<gene>
    <name evidence="6" type="ORF">GCM10022255_037270</name>
</gene>
<dbReference type="Gene3D" id="3.40.50.300">
    <property type="entry name" value="P-loop containing nucleotide triphosphate hydrolases"/>
    <property type="match status" value="2"/>
</dbReference>
<keyword evidence="1" id="KW-0813">Transport</keyword>
<proteinExistence type="predicted"/>